<evidence type="ECO:0000313" key="1">
    <source>
        <dbReference type="EMBL" id="UNO48088.1"/>
    </source>
</evidence>
<dbReference type="InterPro" id="IPR002629">
    <property type="entry name" value="Met_Synth_C/arc"/>
</dbReference>
<dbReference type="PANTHER" id="PTHR43844:SF1">
    <property type="entry name" value="METHIONINE SYNTHASE"/>
    <property type="match status" value="1"/>
</dbReference>
<accession>T0CP17</accession>
<dbReference type="GO" id="GO:0008270">
    <property type="term" value="F:zinc ion binding"/>
    <property type="evidence" value="ECO:0007669"/>
    <property type="project" value="InterPro"/>
</dbReference>
<dbReference type="KEGG" id="aaco:K1I37_15570"/>
<proteinExistence type="predicted"/>
<dbReference type="OrthoDB" id="6430685at2"/>
<dbReference type="NCBIfam" id="NF005085">
    <property type="entry name" value="PRK06520.1"/>
    <property type="match status" value="1"/>
</dbReference>
<dbReference type="GO" id="GO:0032259">
    <property type="term" value="P:methylation"/>
    <property type="evidence" value="ECO:0007669"/>
    <property type="project" value="UniProtKB-KW"/>
</dbReference>
<gene>
    <name evidence="1" type="ORF">K1I37_15570</name>
</gene>
<sequence length="361" mass="41142">MAAPFRADHVGSLLRPERLKVARQQRAQGKRSQAELREIENEEITRVVQKQKEIGLQGVTDGEFRRAWWHLDFLEGLDGVEGYDTEQGMKFHNTQTKSRSIHVVNKVGFTNHPMLDDFKFLYSIAGSQSKLAIPSPSMLHMRGEVLDGVYESEEAYYDDLAMAYKKAIRAFYDAGCRYLQLDDTSWATSFCSQESLEKMRAQGIDPEERKAINAEIINKALADRPSDLRVTMHICRGNFRSSWMTSGGYEPVAKVLFGQLNIDGFFLEYDTNRAGDFSPLRFVNRPDLNIVLGLVTSKHGDLENPDDIKRRIEEATKYVPLEQLCLSPQCGFASTEEGNLLTEDEQWAKLQFVVDLANQIW</sequence>
<dbReference type="EMBL" id="CP080467">
    <property type="protein sequence ID" value="UNO48088.1"/>
    <property type="molecule type" value="Genomic_DNA"/>
</dbReference>
<dbReference type="Pfam" id="PF01717">
    <property type="entry name" value="Meth_synt_2"/>
    <property type="match status" value="1"/>
</dbReference>
<dbReference type="SUPFAM" id="SSF51726">
    <property type="entry name" value="UROD/MetE-like"/>
    <property type="match status" value="1"/>
</dbReference>
<dbReference type="GO" id="GO:0003871">
    <property type="term" value="F:5-methyltetrahydropteroyltriglutamate-homocysteine S-methyltransferase activity"/>
    <property type="evidence" value="ECO:0007669"/>
    <property type="project" value="UniProtKB-EC"/>
</dbReference>
<name>T0CP17_ALIAG</name>
<dbReference type="EC" id="2.1.1.14" evidence="1"/>
<dbReference type="RefSeq" id="WP_021298597.1">
    <property type="nucleotide sequence ID" value="NZ_AURB01000198.1"/>
</dbReference>
<dbReference type="STRING" id="1356854.N007_17295"/>
<dbReference type="Gene3D" id="3.20.20.210">
    <property type="match status" value="1"/>
</dbReference>
<keyword evidence="2" id="KW-1185">Reference proteome</keyword>
<accession>A0A9E6ZGF7</accession>
<keyword evidence="1" id="KW-0489">Methyltransferase</keyword>
<dbReference type="InterPro" id="IPR038071">
    <property type="entry name" value="UROD/MetE-like_sf"/>
</dbReference>
<dbReference type="PANTHER" id="PTHR43844">
    <property type="entry name" value="METHIONINE SYNTHASE"/>
    <property type="match status" value="1"/>
</dbReference>
<protein>
    <submittedName>
        <fullName evidence="1">5-methyltetrahydropteroyltriglutamate--homocysteine S-methyltransferase</fullName>
        <ecNumber evidence="1">2.1.1.14</ecNumber>
    </submittedName>
</protein>
<dbReference type="Proteomes" id="UP000829401">
    <property type="component" value="Chromosome"/>
</dbReference>
<dbReference type="AlphaFoldDB" id="T0CP17"/>
<dbReference type="GO" id="GO:0009086">
    <property type="term" value="P:methionine biosynthetic process"/>
    <property type="evidence" value="ECO:0007669"/>
    <property type="project" value="InterPro"/>
</dbReference>
<organism evidence="1 2">
    <name type="scientific">Alicyclobacillus acidoterrestris (strain ATCC 49025 / DSM 3922 / CIP 106132 / NCIMB 13137 / GD3B)</name>
    <dbReference type="NCBI Taxonomy" id="1356854"/>
    <lineage>
        <taxon>Bacteria</taxon>
        <taxon>Bacillati</taxon>
        <taxon>Bacillota</taxon>
        <taxon>Bacilli</taxon>
        <taxon>Bacillales</taxon>
        <taxon>Alicyclobacillaceae</taxon>
        <taxon>Alicyclobacillus</taxon>
    </lineage>
</organism>
<keyword evidence="1" id="KW-0808">Transferase</keyword>
<dbReference type="CDD" id="cd03311">
    <property type="entry name" value="CIMS_C_terminal_like"/>
    <property type="match status" value="1"/>
</dbReference>
<evidence type="ECO:0000313" key="2">
    <source>
        <dbReference type="Proteomes" id="UP000829401"/>
    </source>
</evidence>
<dbReference type="eggNOG" id="COG0620">
    <property type="taxonomic scope" value="Bacteria"/>
</dbReference>
<reference evidence="2" key="1">
    <citation type="journal article" date="2022" name="G3 (Bethesda)">
        <title>Unveiling the complete genome sequence of Alicyclobacillus acidoterrestris DSM 3922T, a taint-producing strain.</title>
        <authorList>
            <person name="Leonardo I.C."/>
            <person name="Barreto Crespo M.T."/>
            <person name="Gaspar F.B."/>
        </authorList>
    </citation>
    <scope>NUCLEOTIDE SEQUENCE [LARGE SCALE GENOMIC DNA]</scope>
    <source>
        <strain evidence="2">DSM 3922</strain>
    </source>
</reference>